<dbReference type="Proteomes" id="UP000034835">
    <property type="component" value="Unassembled WGS sequence"/>
</dbReference>
<evidence type="ECO:0000313" key="1">
    <source>
        <dbReference type="EMBL" id="KKT72029.1"/>
    </source>
</evidence>
<dbReference type="AlphaFoldDB" id="A0A0G1MJ52"/>
<proteinExistence type="predicted"/>
<protein>
    <submittedName>
        <fullName evidence="1">Uncharacterized protein</fullName>
    </submittedName>
</protein>
<sequence>MNILDLRATLAATISVLGGNYFPKGRYTPYVKITRVKVTDQVCVTEGFSLFYKSLRTPAIVESNIYDLVSQACRLTAMSLENFESGEPVRQRVGFASILKISKTEFVIVAVVGDLGDSPFVCNSILKIVKQLK</sequence>
<gene>
    <name evidence="1" type="ORF">UW68_C0050G0002</name>
</gene>
<name>A0A0G1MJ52_9BACT</name>
<reference evidence="1 2" key="1">
    <citation type="journal article" date="2015" name="Nature">
        <title>rRNA introns, odd ribosomes, and small enigmatic genomes across a large radiation of phyla.</title>
        <authorList>
            <person name="Brown C.T."/>
            <person name="Hug L.A."/>
            <person name="Thomas B.C."/>
            <person name="Sharon I."/>
            <person name="Castelle C.J."/>
            <person name="Singh A."/>
            <person name="Wilkins M.J."/>
            <person name="Williams K.H."/>
            <person name="Banfield J.F."/>
        </authorList>
    </citation>
    <scope>NUCLEOTIDE SEQUENCE [LARGE SCALE GENOMIC DNA]</scope>
</reference>
<dbReference type="EMBL" id="LCJG01000050">
    <property type="protein sequence ID" value="KKT72029.1"/>
    <property type="molecule type" value="Genomic_DNA"/>
</dbReference>
<evidence type="ECO:0000313" key="2">
    <source>
        <dbReference type="Proteomes" id="UP000034835"/>
    </source>
</evidence>
<accession>A0A0G1MJ52</accession>
<organism evidence="1 2">
    <name type="scientific">Candidatus Collierbacteria bacterium GW2011_GWB1_44_6</name>
    <dbReference type="NCBI Taxonomy" id="1618384"/>
    <lineage>
        <taxon>Bacteria</taxon>
        <taxon>Candidatus Collieribacteriota</taxon>
    </lineage>
</organism>
<comment type="caution">
    <text evidence="1">The sequence shown here is derived from an EMBL/GenBank/DDBJ whole genome shotgun (WGS) entry which is preliminary data.</text>
</comment>